<organism evidence="3">
    <name type="scientific">Musa acuminata subsp. malaccensis</name>
    <name type="common">Wild banana</name>
    <name type="synonym">Musa malaccensis</name>
    <dbReference type="NCBI Taxonomy" id="214687"/>
    <lineage>
        <taxon>Eukaryota</taxon>
        <taxon>Viridiplantae</taxon>
        <taxon>Streptophyta</taxon>
        <taxon>Embryophyta</taxon>
        <taxon>Tracheophyta</taxon>
        <taxon>Spermatophyta</taxon>
        <taxon>Magnoliopsida</taxon>
        <taxon>Liliopsida</taxon>
        <taxon>Zingiberales</taxon>
        <taxon>Musaceae</taxon>
        <taxon>Musa</taxon>
    </lineage>
</organism>
<dbReference type="PANTHER" id="PTHR13343:SF22">
    <property type="entry name" value="GLUTAMYL-TRNA REDUCTASE-BINDING PROTEIN, CHLOROPLASTIC"/>
    <property type="match status" value="1"/>
</dbReference>
<feature type="region of interest" description="Disordered" evidence="1">
    <location>
        <begin position="33"/>
        <end position="79"/>
    </location>
</feature>
<dbReference type="SUPFAM" id="SSF50475">
    <property type="entry name" value="FMN-binding split barrel"/>
    <property type="match status" value="1"/>
</dbReference>
<proteinExistence type="predicted"/>
<evidence type="ECO:0000313" key="3">
    <source>
        <dbReference type="EMBL" id="CAG1858187.1"/>
    </source>
</evidence>
<reference evidence="3" key="1">
    <citation type="submission" date="2021-03" db="EMBL/GenBank/DDBJ databases">
        <authorList>
            <consortium name="Genoscope - CEA"/>
            <person name="William W."/>
        </authorList>
    </citation>
    <scope>NUCLEOTIDE SEQUENCE</scope>
    <source>
        <strain evidence="3">Doubled-haploid Pahang</strain>
    </source>
</reference>
<dbReference type="PANTHER" id="PTHR13343">
    <property type="entry name" value="CREG1 PROTEIN"/>
    <property type="match status" value="1"/>
</dbReference>
<gene>
    <name evidence="3" type="ORF">GSMUA_284820.1</name>
</gene>
<dbReference type="GO" id="GO:0005737">
    <property type="term" value="C:cytoplasm"/>
    <property type="evidence" value="ECO:0007669"/>
    <property type="project" value="UniProtKB-ARBA"/>
</dbReference>
<dbReference type="Gene3D" id="3.20.180.10">
    <property type="entry name" value="PNP-oxidase-like"/>
    <property type="match status" value="1"/>
</dbReference>
<dbReference type="InterPro" id="IPR012349">
    <property type="entry name" value="Split_barrel_FMN-bd"/>
</dbReference>
<dbReference type="InterPro" id="IPR037119">
    <property type="entry name" value="Haem_oxidase_HugZ-like_sf"/>
</dbReference>
<dbReference type="AlphaFoldDB" id="A0A8D7B0F3"/>
<evidence type="ECO:0000259" key="2">
    <source>
        <dbReference type="Pfam" id="PF10615"/>
    </source>
</evidence>
<dbReference type="EMBL" id="HG996466">
    <property type="protein sequence ID" value="CAG1858187.1"/>
    <property type="molecule type" value="Genomic_DNA"/>
</dbReference>
<sequence length="325" mass="36306">MPLLPHALLSPAIPLPLPSLSLPKKPILSSPHQIPPLRISSRPSSSSPHLPRCSLVSVSTEAPPKAGEHTRAKPSPAEVSRTIMELSSTGTFSSLSTDGWPLAIGARFVVDAQGAPAVCLNQPERLFKIDGLSSFHVQQFEQTRSRTPQCTLLGSLSKPDDAFLLKRLRAKWEKKYAEEVGEDLIYLISVEKVLQIEYFKEDGIWVTSSEYSNAEPDPLRNFAEKIVDEMNSKHVEDVRGLCNVYVEPGFQVADTKLIWVDRLGFDLFIYSEEAVFAARIPFPREVSDEKGAKSSFNSMSHLAWEIEKGYATPDFEKVKFLKRIR</sequence>
<dbReference type="InterPro" id="IPR019595">
    <property type="entry name" value="DUF2470"/>
</dbReference>
<evidence type="ECO:0000256" key="1">
    <source>
        <dbReference type="SAM" id="MobiDB-lite"/>
    </source>
</evidence>
<dbReference type="Gene3D" id="2.30.110.10">
    <property type="entry name" value="Electron Transport, Fmn-binding Protein, Chain A"/>
    <property type="match status" value="1"/>
</dbReference>
<dbReference type="Pfam" id="PF10615">
    <property type="entry name" value="DUF2470"/>
    <property type="match status" value="1"/>
</dbReference>
<feature type="domain" description="DUF2470" evidence="2">
    <location>
        <begin position="224"/>
        <end position="299"/>
    </location>
</feature>
<accession>A0A8D7B0F3</accession>
<feature type="compositionally biased region" description="Low complexity" evidence="1">
    <location>
        <begin position="33"/>
        <end position="55"/>
    </location>
</feature>
<name>A0A8D7B0F3_MUSAM</name>
<protein>
    <submittedName>
        <fullName evidence="3">(wild Malaysian banana) hypothetical protein</fullName>
    </submittedName>
</protein>